<protein>
    <submittedName>
        <fullName evidence="1">PSA7</fullName>
    </submittedName>
</protein>
<evidence type="ECO:0000313" key="1">
    <source>
        <dbReference type="EMBL" id="ORD97901.1"/>
    </source>
</evidence>
<gene>
    <name evidence="1" type="primary">PSA7</name>
    <name evidence="1" type="ORF">HERIO_227</name>
</gene>
<dbReference type="OrthoDB" id="40134at2759"/>
<name>A0A1X0QDM2_9MICR</name>
<dbReference type="InterPro" id="IPR029055">
    <property type="entry name" value="Ntn_hydrolases_N"/>
</dbReference>
<dbReference type="SUPFAM" id="SSF56235">
    <property type="entry name" value="N-terminal nucleophile aminohydrolases (Ntn hydrolases)"/>
    <property type="match status" value="1"/>
</dbReference>
<comment type="caution">
    <text evidence="1">The sequence shown here is derived from an EMBL/GenBank/DDBJ whole genome shotgun (WGS) entry which is preliminary data.</text>
</comment>
<organism evidence="1 2">
    <name type="scientific">Hepatospora eriocheir</name>
    <dbReference type="NCBI Taxonomy" id="1081669"/>
    <lineage>
        <taxon>Eukaryota</taxon>
        <taxon>Fungi</taxon>
        <taxon>Fungi incertae sedis</taxon>
        <taxon>Microsporidia</taxon>
        <taxon>Hepatosporidae</taxon>
        <taxon>Hepatospora</taxon>
    </lineage>
</organism>
<keyword evidence="2" id="KW-1185">Reference proteome</keyword>
<dbReference type="EMBL" id="LVKB01000006">
    <property type="protein sequence ID" value="ORD97901.1"/>
    <property type="molecule type" value="Genomic_DNA"/>
</dbReference>
<dbReference type="VEuPathDB" id="MicrosporidiaDB:A0H76_2505"/>
<accession>A0A1X0QDM2</accession>
<sequence length="81" mass="9460">MHRKARTEIEKYDLESLDVNGLIDCGVKSFYKSFDPIVDKEFKLEIGVMSDETNGKFKRLSEDEVMSYVELYKDLTVEDVE</sequence>
<proteinExistence type="predicted"/>
<evidence type="ECO:0000313" key="2">
    <source>
        <dbReference type="Proteomes" id="UP000192356"/>
    </source>
</evidence>
<dbReference type="Gene3D" id="3.60.20.10">
    <property type="entry name" value="Glutamine Phosphoribosylpyrophosphate, subunit 1, domain 1"/>
    <property type="match status" value="1"/>
</dbReference>
<dbReference type="VEuPathDB" id="MicrosporidiaDB:HERIO_227"/>
<dbReference type="Proteomes" id="UP000192356">
    <property type="component" value="Unassembled WGS sequence"/>
</dbReference>
<reference evidence="1 2" key="1">
    <citation type="journal article" date="2017" name="Environ. Microbiol.">
        <title>Decay of the glycolytic pathway and adaptation to intranuclear parasitism within Enterocytozoonidae microsporidia.</title>
        <authorList>
            <person name="Wiredu Boakye D."/>
            <person name="Jaroenlak P."/>
            <person name="Prachumwat A."/>
            <person name="Williams T.A."/>
            <person name="Bateman K.S."/>
            <person name="Itsathitphaisarn O."/>
            <person name="Sritunyalucksana K."/>
            <person name="Paszkiewicz K.H."/>
            <person name="Moore K.A."/>
            <person name="Stentiford G.D."/>
            <person name="Williams B.A."/>
        </authorList>
    </citation>
    <scope>NUCLEOTIDE SEQUENCE [LARGE SCALE GENOMIC DNA]</scope>
    <source>
        <strain evidence="1 2">GB1</strain>
    </source>
</reference>
<dbReference type="AlphaFoldDB" id="A0A1X0QDM2"/>